<dbReference type="GO" id="GO:0000160">
    <property type="term" value="P:phosphorelay signal transduction system"/>
    <property type="evidence" value="ECO:0007669"/>
    <property type="project" value="InterPro"/>
</dbReference>
<name>A0A285PF61_9HYPH</name>
<dbReference type="OrthoDB" id="9762726at2"/>
<dbReference type="InterPro" id="IPR050595">
    <property type="entry name" value="Bact_response_regulator"/>
</dbReference>
<dbReference type="PROSITE" id="PS50110">
    <property type="entry name" value="RESPONSE_REGULATORY"/>
    <property type="match status" value="1"/>
</dbReference>
<dbReference type="InterPro" id="IPR011006">
    <property type="entry name" value="CheY-like_superfamily"/>
</dbReference>
<dbReference type="SUPFAM" id="SSF52172">
    <property type="entry name" value="CheY-like"/>
    <property type="match status" value="1"/>
</dbReference>
<dbReference type="InterPro" id="IPR001789">
    <property type="entry name" value="Sig_transdc_resp-reg_receiver"/>
</dbReference>
<evidence type="ECO:0000313" key="6">
    <source>
        <dbReference type="Proteomes" id="UP000219439"/>
    </source>
</evidence>
<keyword evidence="3" id="KW-0175">Coiled coil</keyword>
<sequence length="362" mass="41506">MNIGAQNIQQSSTESFEHENLKQRPRILFVDDEIPIVLGLKRNLRQHFEVEGALGGRQALDMMKETGEFAVVVSDMRMPDMDGATFLKEVRNLFPATVRIMLTGDQDRDTPQEAINRGGVFRLLHKPCGADDMEKILLEALHEYDRVKDQRKRIEKLLHSFENEMATPLHILLEFSDQWASDTHQPEYVRDYCRTICDKVKELSEQTNRFLTFMSLKDYQSRASTQWLELPLLLEIISDAVRGKLVSRDCELSTHAFSDLEGLKVEFRSMHMILSILVSAAIELVPSNSRLQLHIGPNIDEQQKVCIRLNAIVPDPELRLPAISLAQLEQQLVEQLCDLHSGHLELSDEDNNHQIFSLTLKI</sequence>
<feature type="coiled-coil region" evidence="3">
    <location>
        <begin position="130"/>
        <end position="164"/>
    </location>
</feature>
<dbReference type="Gene3D" id="3.40.50.2300">
    <property type="match status" value="1"/>
</dbReference>
<dbReference type="SMART" id="SM00448">
    <property type="entry name" value="REC"/>
    <property type="match status" value="1"/>
</dbReference>
<dbReference type="Pfam" id="PF00072">
    <property type="entry name" value="Response_reg"/>
    <property type="match status" value="1"/>
</dbReference>
<feature type="modified residue" description="4-aspartylphosphate" evidence="2">
    <location>
        <position position="75"/>
    </location>
</feature>
<dbReference type="Proteomes" id="UP000219439">
    <property type="component" value="Unassembled WGS sequence"/>
</dbReference>
<dbReference type="AlphaFoldDB" id="A0A285PF61"/>
<evidence type="ECO:0000256" key="3">
    <source>
        <dbReference type="SAM" id="Coils"/>
    </source>
</evidence>
<evidence type="ECO:0000313" key="5">
    <source>
        <dbReference type="EMBL" id="SNZ20352.1"/>
    </source>
</evidence>
<accession>A0A285PF61</accession>
<evidence type="ECO:0000256" key="1">
    <source>
        <dbReference type="ARBA" id="ARBA00022553"/>
    </source>
</evidence>
<protein>
    <submittedName>
        <fullName evidence="5">Response regulator receiver domain-containing protein</fullName>
    </submittedName>
</protein>
<evidence type="ECO:0000259" key="4">
    <source>
        <dbReference type="PROSITE" id="PS50110"/>
    </source>
</evidence>
<dbReference type="RefSeq" id="WP_097154705.1">
    <property type="nucleotide sequence ID" value="NZ_OBEL01000004.1"/>
</dbReference>
<feature type="domain" description="Response regulatory" evidence="4">
    <location>
        <begin position="26"/>
        <end position="141"/>
    </location>
</feature>
<keyword evidence="6" id="KW-1185">Reference proteome</keyword>
<dbReference type="EMBL" id="OBEL01000004">
    <property type="protein sequence ID" value="SNZ20352.1"/>
    <property type="molecule type" value="Genomic_DNA"/>
</dbReference>
<evidence type="ECO:0000256" key="2">
    <source>
        <dbReference type="PROSITE-ProRule" id="PRU00169"/>
    </source>
</evidence>
<gene>
    <name evidence="5" type="ORF">SAMN06265368_3455</name>
</gene>
<reference evidence="5 6" key="1">
    <citation type="submission" date="2017-09" db="EMBL/GenBank/DDBJ databases">
        <authorList>
            <person name="Ehlers B."/>
            <person name="Leendertz F.H."/>
        </authorList>
    </citation>
    <scope>NUCLEOTIDE SEQUENCE [LARGE SCALE GENOMIC DNA]</scope>
    <source>
        <strain evidence="5 6">DSM 18289</strain>
    </source>
</reference>
<proteinExistence type="predicted"/>
<organism evidence="5 6">
    <name type="scientific">Cohaesibacter gelatinilyticus</name>
    <dbReference type="NCBI Taxonomy" id="372072"/>
    <lineage>
        <taxon>Bacteria</taxon>
        <taxon>Pseudomonadati</taxon>
        <taxon>Pseudomonadota</taxon>
        <taxon>Alphaproteobacteria</taxon>
        <taxon>Hyphomicrobiales</taxon>
        <taxon>Cohaesibacteraceae</taxon>
    </lineage>
</organism>
<dbReference type="PANTHER" id="PTHR44591">
    <property type="entry name" value="STRESS RESPONSE REGULATOR PROTEIN 1"/>
    <property type="match status" value="1"/>
</dbReference>
<dbReference type="PANTHER" id="PTHR44591:SF19">
    <property type="entry name" value="TWO-COMPONENT RESPONSE REGULATOR-RELATED"/>
    <property type="match status" value="1"/>
</dbReference>
<dbReference type="CDD" id="cd17569">
    <property type="entry name" value="REC_HupR-like"/>
    <property type="match status" value="1"/>
</dbReference>
<keyword evidence="1 2" id="KW-0597">Phosphoprotein</keyword>